<dbReference type="KEGG" id="foo:CGC45_07710"/>
<feature type="transmembrane region" description="Helical" evidence="1">
    <location>
        <begin position="328"/>
        <end position="345"/>
    </location>
</feature>
<feature type="transmembrane region" description="Helical" evidence="1">
    <location>
        <begin position="268"/>
        <end position="293"/>
    </location>
</feature>
<evidence type="ECO:0000313" key="2">
    <source>
        <dbReference type="EMBL" id="AXH30465.1"/>
    </source>
</evidence>
<dbReference type="AlphaFoldDB" id="A0A345JT19"/>
<dbReference type="Proteomes" id="UP000253862">
    <property type="component" value="Chromosome"/>
</dbReference>
<feature type="transmembrane region" description="Helical" evidence="1">
    <location>
        <begin position="55"/>
        <end position="78"/>
    </location>
</feature>
<proteinExistence type="predicted"/>
<feature type="transmembrane region" description="Helical" evidence="1">
    <location>
        <begin position="85"/>
        <end position="105"/>
    </location>
</feature>
<dbReference type="InterPro" id="IPR025686">
    <property type="entry name" value="Glucos_trans_II"/>
</dbReference>
<evidence type="ECO:0000256" key="1">
    <source>
        <dbReference type="SAM" id="Phobius"/>
    </source>
</evidence>
<reference evidence="2 3" key="1">
    <citation type="submission" date="2017-07" db="EMBL/GenBank/DDBJ databases">
        <title>Complete genome sequences and comparative analysis of the novel pathogen Francisella opportunistica.</title>
        <authorList>
            <person name="Dietrich E.A."/>
            <person name="Kingry L.C."/>
            <person name="Petersen J.M."/>
        </authorList>
    </citation>
    <scope>NUCLEOTIDE SEQUENCE [LARGE SCALE GENOMIC DNA]</scope>
    <source>
        <strain evidence="2 3">14-2155</strain>
    </source>
</reference>
<feature type="transmembrane region" description="Helical" evidence="1">
    <location>
        <begin position="142"/>
        <end position="162"/>
    </location>
</feature>
<accession>A0A345JT19</accession>
<evidence type="ECO:0000313" key="3">
    <source>
        <dbReference type="Proteomes" id="UP000253862"/>
    </source>
</evidence>
<protein>
    <recommendedName>
        <fullName evidence="4">Glucosyl transferase GtrII family protein</fullName>
    </recommendedName>
</protein>
<sequence length="506" mass="58850">MKELIKDLRNLPNQIIYSIIVLFSLFVVIYAYFILSWSIGMDTELATYGLGNSEYLYPLHIQYFLLDRPILAIITYVLGQVAIPYFTLLLSMLLLFVSGIIWIVILHEKKFSIIETSVFCSFYLVSPIYIFQFNFINQAIGIGIGFVLTTLAIYHFLLILNHNCEKFKNYLASIAYLFLSIGIYQSFIILFIEGVIFLLVLELFNHIRPSLRDITHILTKIFFVSLIALISYFLISKLIYIFIGQSHYLSNVYEGWYSDRFYQVVKQLALYFANILISPFNFTYMLAVALLICFFRKFSFIIILALLGCLALPFAFAVVLGAPIPLRILFPIPLSIAIVMLLLFRTSSKKKIFITIACLCLFVNFKQICQLTYSQTMAQKYNEYNLEHIYSTLHNKFGNKLYHTPVVFIASPKANDSFYIKHIYSQPFYFNTNEDFLSNIFPDKMWQTSSINHRVYYFMQWLGLFYKLPTEQQIELGRQISPSLPIFPEKGSITKKDNIIFVKLSA</sequence>
<keyword evidence="1" id="KW-0812">Transmembrane</keyword>
<gene>
    <name evidence="2" type="ORF">CGC43_07700</name>
</gene>
<organism evidence="2 3">
    <name type="scientific">Francisella opportunistica</name>
    <dbReference type="NCBI Taxonomy" id="2016517"/>
    <lineage>
        <taxon>Bacteria</taxon>
        <taxon>Pseudomonadati</taxon>
        <taxon>Pseudomonadota</taxon>
        <taxon>Gammaproteobacteria</taxon>
        <taxon>Thiotrichales</taxon>
        <taxon>Francisellaceae</taxon>
        <taxon>Francisella</taxon>
    </lineage>
</organism>
<keyword evidence="1" id="KW-0472">Membrane</keyword>
<feature type="transmembrane region" description="Helical" evidence="1">
    <location>
        <begin position="174"/>
        <end position="201"/>
    </location>
</feature>
<dbReference type="EMBL" id="CP022375">
    <property type="protein sequence ID" value="AXH30465.1"/>
    <property type="molecule type" value="Genomic_DNA"/>
</dbReference>
<dbReference type="Pfam" id="PF14264">
    <property type="entry name" value="Glucos_trans_II"/>
    <property type="match status" value="1"/>
</dbReference>
<dbReference type="RefSeq" id="WP_071629731.1">
    <property type="nucleotide sequence ID" value="NZ_CP022375.1"/>
</dbReference>
<keyword evidence="1" id="KW-1133">Transmembrane helix</keyword>
<name>A0A345JT19_9GAMM</name>
<dbReference type="OrthoDB" id="5605681at2"/>
<feature type="transmembrane region" description="Helical" evidence="1">
    <location>
        <begin position="300"/>
        <end position="322"/>
    </location>
</feature>
<keyword evidence="3" id="KW-1185">Reference proteome</keyword>
<feature type="transmembrane region" description="Helical" evidence="1">
    <location>
        <begin position="15"/>
        <end position="35"/>
    </location>
</feature>
<feature type="transmembrane region" description="Helical" evidence="1">
    <location>
        <begin position="221"/>
        <end position="243"/>
    </location>
</feature>
<evidence type="ECO:0008006" key="4">
    <source>
        <dbReference type="Google" id="ProtNLM"/>
    </source>
</evidence>
<feature type="transmembrane region" description="Helical" evidence="1">
    <location>
        <begin position="111"/>
        <end position="130"/>
    </location>
</feature>